<evidence type="ECO:0000313" key="4">
    <source>
        <dbReference type="Proteomes" id="UP000095553"/>
    </source>
</evidence>
<accession>A0A173TKM1</accession>
<feature type="transmembrane region" description="Helical" evidence="2">
    <location>
        <begin position="53"/>
        <end position="71"/>
    </location>
</feature>
<feature type="compositionally biased region" description="Basic and acidic residues" evidence="1">
    <location>
        <begin position="181"/>
        <end position="202"/>
    </location>
</feature>
<keyword evidence="2" id="KW-0472">Membrane</keyword>
<gene>
    <name evidence="3" type="ORF">ERS852571_02067</name>
</gene>
<sequence length="313" mass="36434">MEHISIEINKDFGRYKHNFFLGYTLSECFFFFLGGLCCVLIILPLGLLLHIDLFIAGWCGVIPASAIIYIGNHQRNGMSEMEYQKKMYALKKMKKLTYQSEETQESVLEILEEEISMKKAQENDIPKKKVKFPIQRMIKMAMLIGIVVGIFMTAMTILPQKVKQKQEAEGKQEAIRTQVLSKEESEKEPTTRQQEKTTTEQKKQKKEKQNKKSIDQSTRKTPKVEKITRTRKETTTERRITRKEETEAYRTRSSQSTTAVRKKSTQEKKTKPTKSTTYKKKKQETATTTAEKKKTPSKVTNQESQFEIEYETK</sequence>
<keyword evidence="2" id="KW-0812">Transmembrane</keyword>
<proteinExistence type="predicted"/>
<feature type="region of interest" description="Disordered" evidence="1">
    <location>
        <begin position="164"/>
        <end position="313"/>
    </location>
</feature>
<evidence type="ECO:0000313" key="3">
    <source>
        <dbReference type="EMBL" id="CUN02796.1"/>
    </source>
</evidence>
<feature type="compositionally biased region" description="Basic and acidic residues" evidence="1">
    <location>
        <begin position="210"/>
        <end position="250"/>
    </location>
</feature>
<evidence type="ECO:0000256" key="2">
    <source>
        <dbReference type="SAM" id="Phobius"/>
    </source>
</evidence>
<feature type="compositionally biased region" description="Basic and acidic residues" evidence="1">
    <location>
        <begin position="164"/>
        <end position="174"/>
    </location>
</feature>
<evidence type="ECO:0000256" key="1">
    <source>
        <dbReference type="SAM" id="MobiDB-lite"/>
    </source>
</evidence>
<dbReference type="EMBL" id="CYXY01000012">
    <property type="protein sequence ID" value="CUN02796.1"/>
    <property type="molecule type" value="Genomic_DNA"/>
</dbReference>
<protein>
    <submittedName>
        <fullName evidence="3">PrgI family protein</fullName>
    </submittedName>
</protein>
<feature type="transmembrane region" description="Helical" evidence="2">
    <location>
        <begin position="20"/>
        <end position="47"/>
    </location>
</feature>
<dbReference type="RefSeq" id="WP_055073050.1">
    <property type="nucleotide sequence ID" value="NZ_CP193929.1"/>
</dbReference>
<dbReference type="AlphaFoldDB" id="A0A173TKM1"/>
<feature type="transmembrane region" description="Helical" evidence="2">
    <location>
        <begin position="137"/>
        <end position="158"/>
    </location>
</feature>
<organism evidence="3 4">
    <name type="scientific">Anaerostipes hadrus</name>
    <dbReference type="NCBI Taxonomy" id="649756"/>
    <lineage>
        <taxon>Bacteria</taxon>
        <taxon>Bacillati</taxon>
        <taxon>Bacillota</taxon>
        <taxon>Clostridia</taxon>
        <taxon>Lachnospirales</taxon>
        <taxon>Lachnospiraceae</taxon>
        <taxon>Anaerostipes</taxon>
    </lineage>
</organism>
<dbReference type="Proteomes" id="UP000095553">
    <property type="component" value="Unassembled WGS sequence"/>
</dbReference>
<reference evidence="3 4" key="1">
    <citation type="submission" date="2015-09" db="EMBL/GenBank/DDBJ databases">
        <authorList>
            <consortium name="Pathogen Informatics"/>
        </authorList>
    </citation>
    <scope>NUCLEOTIDE SEQUENCE [LARGE SCALE GENOMIC DNA]</scope>
    <source>
        <strain evidence="3 4">2789STDY5834959</strain>
    </source>
</reference>
<keyword evidence="2" id="KW-1133">Transmembrane helix</keyword>
<name>A0A173TKM1_ANAHA</name>